<organism evidence="2">
    <name type="scientific">marine sediment metagenome</name>
    <dbReference type="NCBI Taxonomy" id="412755"/>
    <lineage>
        <taxon>unclassified sequences</taxon>
        <taxon>metagenomes</taxon>
        <taxon>ecological metagenomes</taxon>
    </lineage>
</organism>
<name>A0A0F8Z7S4_9ZZZZ</name>
<feature type="region of interest" description="Disordered" evidence="1">
    <location>
        <begin position="113"/>
        <end position="136"/>
    </location>
</feature>
<comment type="caution">
    <text evidence="2">The sequence shown here is derived from an EMBL/GenBank/DDBJ whole genome shotgun (WGS) entry which is preliminary data.</text>
</comment>
<evidence type="ECO:0000313" key="2">
    <source>
        <dbReference type="EMBL" id="KKK56161.1"/>
    </source>
</evidence>
<protein>
    <submittedName>
        <fullName evidence="2">Uncharacterized protein</fullName>
    </submittedName>
</protein>
<proteinExistence type="predicted"/>
<evidence type="ECO:0000256" key="1">
    <source>
        <dbReference type="SAM" id="MobiDB-lite"/>
    </source>
</evidence>
<sequence length="136" mass="15168">MVERVERGMNYQNAWNCTDCPQDYGPDGCPAWWEYDEINDEGRFRIVTGCGLKLLPEMLRQTARASHIAAETVDESRTQVKIMCQLFTEIVVDHMGIDPQRLAQLIPVKEVRDALPAPSERPDVGHGDGPPSGGDS</sequence>
<feature type="compositionally biased region" description="Gly residues" evidence="1">
    <location>
        <begin position="127"/>
        <end position="136"/>
    </location>
</feature>
<dbReference type="AlphaFoldDB" id="A0A0F8Z7S4"/>
<dbReference type="EMBL" id="LAZR01065129">
    <property type="protein sequence ID" value="KKK56161.1"/>
    <property type="molecule type" value="Genomic_DNA"/>
</dbReference>
<gene>
    <name evidence="2" type="ORF">LCGC14_3067310</name>
</gene>
<accession>A0A0F8Z7S4</accession>
<reference evidence="2" key="1">
    <citation type="journal article" date="2015" name="Nature">
        <title>Complex archaea that bridge the gap between prokaryotes and eukaryotes.</title>
        <authorList>
            <person name="Spang A."/>
            <person name="Saw J.H."/>
            <person name="Jorgensen S.L."/>
            <person name="Zaremba-Niedzwiedzka K."/>
            <person name="Martijn J."/>
            <person name="Lind A.E."/>
            <person name="van Eijk R."/>
            <person name="Schleper C."/>
            <person name="Guy L."/>
            <person name="Ettema T.J."/>
        </authorList>
    </citation>
    <scope>NUCLEOTIDE SEQUENCE</scope>
</reference>